<dbReference type="AlphaFoldDB" id="A0A8J3Q5V6"/>
<accession>A0A8J3Q5V6</accession>
<keyword evidence="3" id="KW-1185">Reference proteome</keyword>
<sequence>MTPLTRVRIWIVLFVICLVLSGVTAFPLLAEVRWVSTLALPEPLADWINEVKVALEATPPLMFYGTDWLAFAHIVIGLAFIGPYRDPVRNIWVIEWAMLCCVAIIPLAFIAGPIRGIPFWWQLIDISFGIFGLIPLWIVRREILKLANR</sequence>
<evidence type="ECO:0000256" key="1">
    <source>
        <dbReference type="SAM" id="Phobius"/>
    </source>
</evidence>
<feature type="transmembrane region" description="Helical" evidence="1">
    <location>
        <begin position="120"/>
        <end position="139"/>
    </location>
</feature>
<proteinExistence type="predicted"/>
<dbReference type="Proteomes" id="UP000612899">
    <property type="component" value="Unassembled WGS sequence"/>
</dbReference>
<evidence type="ECO:0000313" key="2">
    <source>
        <dbReference type="EMBL" id="GIH04484.1"/>
    </source>
</evidence>
<feature type="transmembrane region" description="Helical" evidence="1">
    <location>
        <begin position="93"/>
        <end position="114"/>
    </location>
</feature>
<keyword evidence="1" id="KW-1133">Transmembrane helix</keyword>
<keyword evidence="1" id="KW-0472">Membrane</keyword>
<protein>
    <submittedName>
        <fullName evidence="2">Uncharacterized protein</fullName>
    </submittedName>
</protein>
<dbReference type="RefSeq" id="WP_203908370.1">
    <property type="nucleotide sequence ID" value="NZ_BONY01000013.1"/>
</dbReference>
<keyword evidence="1" id="KW-0812">Transmembrane</keyword>
<reference evidence="2" key="1">
    <citation type="submission" date="2021-01" db="EMBL/GenBank/DDBJ databases">
        <title>Whole genome shotgun sequence of Rhizocola hellebori NBRC 109834.</title>
        <authorList>
            <person name="Komaki H."/>
            <person name="Tamura T."/>
        </authorList>
    </citation>
    <scope>NUCLEOTIDE SEQUENCE</scope>
    <source>
        <strain evidence="2">NBRC 109834</strain>
    </source>
</reference>
<name>A0A8J3Q5V6_9ACTN</name>
<evidence type="ECO:0000313" key="3">
    <source>
        <dbReference type="Proteomes" id="UP000612899"/>
    </source>
</evidence>
<comment type="caution">
    <text evidence="2">The sequence shown here is derived from an EMBL/GenBank/DDBJ whole genome shotgun (WGS) entry which is preliminary data.</text>
</comment>
<dbReference type="EMBL" id="BONY01000013">
    <property type="protein sequence ID" value="GIH04484.1"/>
    <property type="molecule type" value="Genomic_DNA"/>
</dbReference>
<organism evidence="2 3">
    <name type="scientific">Rhizocola hellebori</name>
    <dbReference type="NCBI Taxonomy" id="1392758"/>
    <lineage>
        <taxon>Bacteria</taxon>
        <taxon>Bacillati</taxon>
        <taxon>Actinomycetota</taxon>
        <taxon>Actinomycetes</taxon>
        <taxon>Micromonosporales</taxon>
        <taxon>Micromonosporaceae</taxon>
        <taxon>Rhizocola</taxon>
    </lineage>
</organism>
<gene>
    <name evidence="2" type="ORF">Rhe02_25510</name>
</gene>
<feature type="transmembrane region" description="Helical" evidence="1">
    <location>
        <begin position="61"/>
        <end position="81"/>
    </location>
</feature>